<accession>A0A1D2A5G3</accession>
<evidence type="ECO:0000313" key="2">
    <source>
        <dbReference type="EMBL" id="JAT74291.1"/>
    </source>
</evidence>
<dbReference type="SUPFAM" id="SSF57938">
    <property type="entry name" value="DnaJ/Hsp40 cysteine-rich domain"/>
    <property type="match status" value="1"/>
</dbReference>
<dbReference type="EMBL" id="GDKF01004331">
    <property type="protein sequence ID" value="JAT74291.1"/>
    <property type="molecule type" value="Transcribed_RNA"/>
</dbReference>
<reference evidence="2" key="1">
    <citation type="submission" date="2015-08" db="EMBL/GenBank/DDBJ databases">
        <authorList>
            <person name="Babu N.S."/>
            <person name="Beckwith C.J."/>
            <person name="Beseler K.G."/>
            <person name="Brison A."/>
            <person name="Carone J.V."/>
            <person name="Caskin T.P."/>
            <person name="Diamond M."/>
            <person name="Durham M.E."/>
            <person name="Foxe J.M."/>
            <person name="Go M."/>
            <person name="Henderson B.A."/>
            <person name="Jones I.B."/>
            <person name="McGettigan J.A."/>
            <person name="Micheletti S.J."/>
            <person name="Nasrallah M.E."/>
            <person name="Ortiz D."/>
            <person name="Piller C.R."/>
            <person name="Privatt S.R."/>
            <person name="Schneider S.L."/>
            <person name="Sharp S."/>
            <person name="Smith T.C."/>
            <person name="Stanton J.D."/>
            <person name="Ullery H.E."/>
            <person name="Wilson R.J."/>
            <person name="Serrano M.G."/>
            <person name="Buck G."/>
            <person name="Lee V."/>
            <person name="Wang Y."/>
            <person name="Carvalho R."/>
            <person name="Voegtly L."/>
            <person name="Shi R."/>
            <person name="Duckworth R."/>
            <person name="Johnson A."/>
            <person name="Loviza R."/>
            <person name="Walstead R."/>
            <person name="Shah Z."/>
            <person name="Kiflezghi M."/>
            <person name="Wade K."/>
            <person name="Ball S.L."/>
            <person name="Bradley K.W."/>
            <person name="Asai D.J."/>
            <person name="Bowman C.A."/>
            <person name="Russell D.A."/>
            <person name="Pope W.H."/>
            <person name="Jacobs-Sera D."/>
            <person name="Hendrix R.W."/>
            <person name="Hatfull G.F."/>
        </authorList>
    </citation>
    <scope>NUCLEOTIDE SEQUENCE</scope>
</reference>
<organism evidence="2">
    <name type="scientific">Auxenochlorella protothecoides</name>
    <name type="common">Green microalga</name>
    <name type="synonym">Chlorella protothecoides</name>
    <dbReference type="NCBI Taxonomy" id="3075"/>
    <lineage>
        <taxon>Eukaryota</taxon>
        <taxon>Viridiplantae</taxon>
        <taxon>Chlorophyta</taxon>
        <taxon>core chlorophytes</taxon>
        <taxon>Trebouxiophyceae</taxon>
        <taxon>Chlorellales</taxon>
        <taxon>Chlorellaceae</taxon>
        <taxon>Auxenochlorella</taxon>
    </lineage>
</organism>
<name>A0A1D2A5G3_AUXPR</name>
<gene>
    <name evidence="2" type="ORF">g.45214</name>
    <name evidence="3" type="ORF">g.45217</name>
</gene>
<evidence type="ECO:0000313" key="3">
    <source>
        <dbReference type="EMBL" id="JAT77166.1"/>
    </source>
</evidence>
<dbReference type="EMBL" id="GDKF01001456">
    <property type="protein sequence ID" value="JAT77166.1"/>
    <property type="molecule type" value="Transcribed_RNA"/>
</dbReference>
<evidence type="ECO:0008006" key="4">
    <source>
        <dbReference type="Google" id="ProtNLM"/>
    </source>
</evidence>
<dbReference type="PANTHER" id="PTHR15852">
    <property type="entry name" value="PLASTID TRANSCRIPTIONALLY ACTIVE PROTEIN"/>
    <property type="match status" value="1"/>
</dbReference>
<protein>
    <recommendedName>
        <fullName evidence="4">Protein EMBRYO SAC DEVELOPMENT ARREST 3, chloroplastic</fullName>
    </recommendedName>
</protein>
<proteinExistence type="predicted"/>
<dbReference type="InterPro" id="IPR036410">
    <property type="entry name" value="HSP_DnaJ_Cys-rich_dom_sf"/>
</dbReference>
<dbReference type="AlphaFoldDB" id="A0A1D2A5G3"/>
<dbReference type="PANTHER" id="PTHR15852:SF54">
    <property type="entry name" value="PROTEIN SSUH2 HOMOLOG"/>
    <property type="match status" value="1"/>
</dbReference>
<evidence type="ECO:0000256" key="1">
    <source>
        <dbReference type="SAM" id="MobiDB-lite"/>
    </source>
</evidence>
<feature type="region of interest" description="Disordered" evidence="1">
    <location>
        <begin position="1"/>
        <end position="32"/>
    </location>
</feature>
<sequence>MWAQGLASLPAGTCPGPQVRSWKGPTRGPRPVTVRAAVPESSGHEDAPKEEDHICVPAPALITNRRVLLMASSFAGVYSQRQSAHATEGPMGCLECAGTGITPCDMCGGTGMWRALTRKRAQDTYQFTECPQCFGRGVRVCGVCFGTGLPNVKGLLRRPEATRLVRQMQHGELKPGEVRKLLEEAKAAQKAARGEA</sequence>